<accession>A0A5C5S6G2</accession>
<dbReference type="EMBL" id="VIGX01000002">
    <property type="protein sequence ID" value="TWS30168.1"/>
    <property type="molecule type" value="Genomic_DNA"/>
</dbReference>
<evidence type="ECO:0000256" key="2">
    <source>
        <dbReference type="ARBA" id="ARBA00023125"/>
    </source>
</evidence>
<dbReference type="Pfam" id="PF00440">
    <property type="entry name" value="TetR_N"/>
    <property type="match status" value="1"/>
</dbReference>
<organism evidence="6 7">
    <name type="scientific">Tsukamurella conjunctivitidis</name>
    <dbReference type="NCBI Taxonomy" id="2592068"/>
    <lineage>
        <taxon>Bacteria</taxon>
        <taxon>Bacillati</taxon>
        <taxon>Actinomycetota</taxon>
        <taxon>Actinomycetes</taxon>
        <taxon>Mycobacteriales</taxon>
        <taxon>Tsukamurellaceae</taxon>
        <taxon>Tsukamurella</taxon>
    </lineage>
</organism>
<proteinExistence type="predicted"/>
<dbReference type="SUPFAM" id="SSF46689">
    <property type="entry name" value="Homeodomain-like"/>
    <property type="match status" value="1"/>
</dbReference>
<gene>
    <name evidence="6" type="ORF">FK530_06555</name>
</gene>
<dbReference type="InterPro" id="IPR001647">
    <property type="entry name" value="HTH_TetR"/>
</dbReference>
<evidence type="ECO:0000259" key="5">
    <source>
        <dbReference type="Pfam" id="PF13305"/>
    </source>
</evidence>
<evidence type="ECO:0000256" key="3">
    <source>
        <dbReference type="ARBA" id="ARBA00023163"/>
    </source>
</evidence>
<dbReference type="InterPro" id="IPR025996">
    <property type="entry name" value="MT1864/Rv1816-like_C"/>
</dbReference>
<dbReference type="InterPro" id="IPR036271">
    <property type="entry name" value="Tet_transcr_reg_TetR-rel_C_sf"/>
</dbReference>
<evidence type="ECO:0000259" key="4">
    <source>
        <dbReference type="Pfam" id="PF00440"/>
    </source>
</evidence>
<comment type="caution">
    <text evidence="6">The sequence shown here is derived from an EMBL/GenBank/DDBJ whole genome shotgun (WGS) entry which is preliminary data.</text>
</comment>
<dbReference type="PANTHER" id="PTHR30055:SF234">
    <property type="entry name" value="HTH-TYPE TRANSCRIPTIONAL REGULATOR BETI"/>
    <property type="match status" value="1"/>
</dbReference>
<keyword evidence="7" id="KW-1185">Reference proteome</keyword>
<protein>
    <submittedName>
        <fullName evidence="6">TetR/AcrR family transcriptional regulator</fullName>
    </submittedName>
</protein>
<sequence length="213" mass="22689">MESLLTEPVDKRRRRTRAALLDAARELFARPTGYRGTSVDELAVHADVALTSIYSNFPGGKADVYAVLACRVGGEHVAAMAEAVAGSDGEEAARRAFDEYLDFHRREPTAFRLLGLTDVHGEDSDTVRAARSEVRGYLARALETVIAAVGEPADAARAEVIQCWAGINGLLALAARGLVEPDEATGLIDAVRERCAANLAAARRGAAPLNTTM</sequence>
<evidence type="ECO:0000313" key="7">
    <source>
        <dbReference type="Proteomes" id="UP000319375"/>
    </source>
</evidence>
<dbReference type="GO" id="GO:0000976">
    <property type="term" value="F:transcription cis-regulatory region binding"/>
    <property type="evidence" value="ECO:0007669"/>
    <property type="project" value="TreeGrafter"/>
</dbReference>
<dbReference type="Gene3D" id="1.10.10.60">
    <property type="entry name" value="Homeodomain-like"/>
    <property type="match status" value="1"/>
</dbReference>
<dbReference type="InterPro" id="IPR050109">
    <property type="entry name" value="HTH-type_TetR-like_transc_reg"/>
</dbReference>
<evidence type="ECO:0000313" key="6">
    <source>
        <dbReference type="EMBL" id="TWS30168.1"/>
    </source>
</evidence>
<dbReference type="OrthoDB" id="9802498at2"/>
<reference evidence="6 7" key="1">
    <citation type="submission" date="2019-06" db="EMBL/GenBank/DDBJ databases">
        <title>Tsukamurella conjunctivitidis sp. nov., Tsukamurella assacharolytica sp. nov. and Tsukamurella sputae sp. nov. isolated from patients with conjunctivitis, bacteraemia (lymphoma) and respiratory infection (sputum) in Hong Kong.</title>
        <authorList>
            <person name="Teng J.L.L."/>
            <person name="Lee H.H."/>
            <person name="Fong J.Y.H."/>
            <person name="Fok K.M.N."/>
            <person name="Lau S.K.P."/>
            <person name="Woo P.C.Y."/>
        </authorList>
    </citation>
    <scope>NUCLEOTIDE SEQUENCE [LARGE SCALE GENOMIC DNA]</scope>
    <source>
        <strain evidence="6 7">HKU72</strain>
    </source>
</reference>
<dbReference type="SUPFAM" id="SSF48498">
    <property type="entry name" value="Tetracyclin repressor-like, C-terminal domain"/>
    <property type="match status" value="1"/>
</dbReference>
<keyword evidence="1" id="KW-0805">Transcription regulation</keyword>
<name>A0A5C5S6G2_9ACTN</name>
<dbReference type="RefSeq" id="WP_146486197.1">
    <property type="nucleotide sequence ID" value="NZ_VIGX01000002.1"/>
</dbReference>
<keyword evidence="3" id="KW-0804">Transcription</keyword>
<feature type="domain" description="HTH-type transcriptional regulator MT1864/Rv1816-like C-terminal" evidence="5">
    <location>
        <begin position="97"/>
        <end position="179"/>
    </location>
</feature>
<dbReference type="InterPro" id="IPR009057">
    <property type="entry name" value="Homeodomain-like_sf"/>
</dbReference>
<dbReference type="Proteomes" id="UP000319375">
    <property type="component" value="Unassembled WGS sequence"/>
</dbReference>
<dbReference type="GO" id="GO:0003700">
    <property type="term" value="F:DNA-binding transcription factor activity"/>
    <property type="evidence" value="ECO:0007669"/>
    <property type="project" value="TreeGrafter"/>
</dbReference>
<dbReference type="Gene3D" id="1.10.357.10">
    <property type="entry name" value="Tetracycline Repressor, domain 2"/>
    <property type="match status" value="1"/>
</dbReference>
<dbReference type="PANTHER" id="PTHR30055">
    <property type="entry name" value="HTH-TYPE TRANSCRIPTIONAL REGULATOR RUTR"/>
    <property type="match status" value="1"/>
</dbReference>
<dbReference type="Pfam" id="PF13305">
    <property type="entry name" value="TetR_C_33"/>
    <property type="match status" value="1"/>
</dbReference>
<keyword evidence="2" id="KW-0238">DNA-binding</keyword>
<dbReference type="AlphaFoldDB" id="A0A5C5S6G2"/>
<evidence type="ECO:0000256" key="1">
    <source>
        <dbReference type="ARBA" id="ARBA00023015"/>
    </source>
</evidence>
<feature type="domain" description="HTH tetR-type" evidence="4">
    <location>
        <begin position="20"/>
        <end position="64"/>
    </location>
</feature>